<name>A0A1H9S474_9EURY</name>
<evidence type="ECO:0000313" key="2">
    <source>
        <dbReference type="Proteomes" id="UP000199114"/>
    </source>
</evidence>
<dbReference type="EMBL" id="FOFD01000008">
    <property type="protein sequence ID" value="SER79435.1"/>
    <property type="molecule type" value="Genomic_DNA"/>
</dbReference>
<dbReference type="Proteomes" id="UP000199114">
    <property type="component" value="Unassembled WGS sequence"/>
</dbReference>
<gene>
    <name evidence="1" type="ORF">SAMN04489841_4563</name>
</gene>
<reference evidence="2" key="1">
    <citation type="submission" date="2016-10" db="EMBL/GenBank/DDBJ databases">
        <authorList>
            <person name="Varghese N."/>
            <person name="Submissions S."/>
        </authorList>
    </citation>
    <scope>NUCLEOTIDE SEQUENCE [LARGE SCALE GENOMIC DNA]</scope>
    <source>
        <strain evidence="2">DSM 25055</strain>
    </source>
</reference>
<sequence length="352" mass="36877">MAITFFLEWIEMMKKTSNTSNIESTKRRFLRSAASVGLGSVAFAQGSLARKNTHDFVGTVKSSQQYQKISEVLTKAGFQPQFDQVSVFQVARKETPTGVGGTGMIVPTQNPGRPNASVELKAFQPANTNEIKLKAVVNKHGVYAGHVYTDSQIVETKPGYTTSHDPSSQGPMPFGDWLPIDPIPDDPIDTIIDAGESIVDGATGMWEETAEFVKNNDKVEDAVDLGEDIYGIGEVLSPVDGNEPPAGLNQTMENNGFTHCVTIDTGKACAYIAAAAVIGATGLTIATGGAGAISFAIPAAIEGACALVAILDAAISDIDGVCNPTDVYFFCPTGGPSDAGVPTAIPVPNCTT</sequence>
<protein>
    <submittedName>
        <fullName evidence="1">Uncharacterized protein</fullName>
    </submittedName>
</protein>
<dbReference type="AlphaFoldDB" id="A0A1H9S474"/>
<keyword evidence="2" id="KW-1185">Reference proteome</keyword>
<organism evidence="1 2">
    <name type="scientific">Natrinema salaciae</name>
    <dbReference type="NCBI Taxonomy" id="1186196"/>
    <lineage>
        <taxon>Archaea</taxon>
        <taxon>Methanobacteriati</taxon>
        <taxon>Methanobacteriota</taxon>
        <taxon>Stenosarchaea group</taxon>
        <taxon>Halobacteria</taxon>
        <taxon>Halobacteriales</taxon>
        <taxon>Natrialbaceae</taxon>
        <taxon>Natrinema</taxon>
    </lineage>
</organism>
<dbReference type="RefSeq" id="WP_090622280.1">
    <property type="nucleotide sequence ID" value="NZ_FOFD01000008.1"/>
</dbReference>
<proteinExistence type="predicted"/>
<accession>A0A1H9S474</accession>
<evidence type="ECO:0000313" key="1">
    <source>
        <dbReference type="EMBL" id="SER79435.1"/>
    </source>
</evidence>